<dbReference type="Proteomes" id="UP001259982">
    <property type="component" value="Unassembled WGS sequence"/>
</dbReference>
<keyword evidence="1" id="KW-1133">Transmembrane helix</keyword>
<proteinExistence type="predicted"/>
<gene>
    <name evidence="2" type="ORF">RM531_00070</name>
</gene>
<sequence>MTRQPAPLDIPIRPSRRLRALCLIVHVAAALLVGWLALRWPLTLLLLPLIALSLRHEWWRLSLRRNDAVVHLRGPVDEARWRLTRRDGSVTDATLAPTSVCLPWLVLLHFRHRRWRLPVPVPLVSDSVDGEMFRRLRVVLRTRG</sequence>
<keyword evidence="1" id="KW-0472">Membrane</keyword>
<dbReference type="InterPro" id="IPR009883">
    <property type="entry name" value="YgfX"/>
</dbReference>
<evidence type="ECO:0000313" key="3">
    <source>
        <dbReference type="Proteomes" id="UP001259982"/>
    </source>
</evidence>
<name>A0ABU3B318_9GAMM</name>
<keyword evidence="1" id="KW-0812">Transmembrane</keyword>
<comment type="caution">
    <text evidence="2">The sequence shown here is derived from an EMBL/GenBank/DDBJ whole genome shotgun (WGS) entry which is preliminary data.</text>
</comment>
<dbReference type="RefSeq" id="WP_311656343.1">
    <property type="nucleotide sequence ID" value="NZ_JAVRHY010000001.1"/>
</dbReference>
<evidence type="ECO:0000313" key="2">
    <source>
        <dbReference type="EMBL" id="MDT0616856.1"/>
    </source>
</evidence>
<dbReference type="EMBL" id="JAVRHY010000001">
    <property type="protein sequence ID" value="MDT0616856.1"/>
    <property type="molecule type" value="Genomic_DNA"/>
</dbReference>
<accession>A0ABU3B318</accession>
<protein>
    <submittedName>
        <fullName evidence="2">Protein YgfX</fullName>
    </submittedName>
</protein>
<keyword evidence="3" id="KW-1185">Reference proteome</keyword>
<feature type="transmembrane region" description="Helical" evidence="1">
    <location>
        <begin position="20"/>
        <end position="38"/>
    </location>
</feature>
<organism evidence="2 3">
    <name type="scientific">Spectribacter acetivorans</name>
    <dbReference type="NCBI Taxonomy" id="3075603"/>
    <lineage>
        <taxon>Bacteria</taxon>
        <taxon>Pseudomonadati</taxon>
        <taxon>Pseudomonadota</taxon>
        <taxon>Gammaproteobacteria</taxon>
        <taxon>Salinisphaerales</taxon>
        <taxon>Salinisphaeraceae</taxon>
        <taxon>Spectribacter</taxon>
    </lineage>
</organism>
<dbReference type="Pfam" id="PF07254">
    <property type="entry name" value="Cpta_toxin"/>
    <property type="match status" value="1"/>
</dbReference>
<reference evidence="2 3" key="1">
    <citation type="submission" date="2023-09" db="EMBL/GenBank/DDBJ databases">
        <authorList>
            <person name="Rey-Velasco X."/>
        </authorList>
    </citation>
    <scope>NUCLEOTIDE SEQUENCE [LARGE SCALE GENOMIC DNA]</scope>
    <source>
        <strain evidence="2 3">P385</strain>
    </source>
</reference>
<evidence type="ECO:0000256" key="1">
    <source>
        <dbReference type="SAM" id="Phobius"/>
    </source>
</evidence>